<dbReference type="PANTHER" id="PTHR33744:SF7">
    <property type="entry name" value="PUCR FAMILY TRANSCRIPTIONAL REGULATOR"/>
    <property type="match status" value="1"/>
</dbReference>
<sequence>MTGTPGYGTISTIRLTNSTEADRMGSVPFTVKGLLDIPLFHGAKMIGGETGLSNEIEYVDHMEMPDLTGWLRPKELILTTGYSFQSEPSMLGRLLDEMHRVGGSAVGIKTKRFLQDIPLEAIAKSNAYGIPLFDIPLDITFMDMTHAIMDRILQRQTYLLREVQEVNQQFTQLVLNRKVAELVVLLGKQLDCEVAVMNLDGDIECRTPGFPNGRETERLSIGSGSHLLGYLAVTRTLGEGERFERMCLDHAVTLLALEFTIRQTQQLHRTREQEVFLVELLSAGGQQEELLAYRARQVGLPVGPYYYVIALQAIGGTTASPDQAFRIYSRISQEMTSFGNPADHSRRCVEMNGKLFILCSSLQGEAEANRRITGQYAESLSGKLGGLIGDMTLVWGMGAARQGLSELHESCKEARQALLLGMRVLPNRSIVHIHDVAVEHLLTDIGEHPALVRFQRELIEPIVRYDQEYRTELLSTLAIYLRTGSTKRVAEELYIHRNSVLYRLERIAELLQADLNEPEVRFRLELAVRHWQASGAGTLEDLAYMHERQTNKGDDKR</sequence>
<dbReference type="EMBL" id="JBBPCC010000003">
    <property type="protein sequence ID" value="MEK8127808.1"/>
    <property type="molecule type" value="Genomic_DNA"/>
</dbReference>
<dbReference type="RefSeq" id="WP_341414857.1">
    <property type="nucleotide sequence ID" value="NZ_JBBPCC010000003.1"/>
</dbReference>
<proteinExistence type="inferred from homology"/>
<evidence type="ECO:0000256" key="1">
    <source>
        <dbReference type="ARBA" id="ARBA00006754"/>
    </source>
</evidence>
<evidence type="ECO:0000313" key="6">
    <source>
        <dbReference type="Proteomes" id="UP001469365"/>
    </source>
</evidence>
<feature type="domain" description="CdaR GGDEF-like" evidence="4">
    <location>
        <begin position="285"/>
        <end position="418"/>
    </location>
</feature>
<keyword evidence="6" id="KW-1185">Reference proteome</keyword>
<dbReference type="InterPro" id="IPR042070">
    <property type="entry name" value="PucR_C-HTH_sf"/>
</dbReference>
<dbReference type="PANTHER" id="PTHR33744">
    <property type="entry name" value="CARBOHYDRATE DIACID REGULATOR"/>
    <property type="match status" value="1"/>
</dbReference>
<evidence type="ECO:0000259" key="4">
    <source>
        <dbReference type="Pfam" id="PF17853"/>
    </source>
</evidence>
<reference evidence="5 6" key="1">
    <citation type="submission" date="2024-04" db="EMBL/GenBank/DDBJ databases">
        <title>draft genome sequnece of Paenibacillus filicis.</title>
        <authorList>
            <person name="Kim D.-U."/>
        </authorList>
    </citation>
    <scope>NUCLEOTIDE SEQUENCE [LARGE SCALE GENOMIC DNA]</scope>
    <source>
        <strain evidence="5 6">KACC14197</strain>
    </source>
</reference>
<dbReference type="Pfam" id="PF07905">
    <property type="entry name" value="PucR"/>
    <property type="match status" value="1"/>
</dbReference>
<dbReference type="Pfam" id="PF13556">
    <property type="entry name" value="HTH_30"/>
    <property type="match status" value="1"/>
</dbReference>
<dbReference type="Pfam" id="PF17853">
    <property type="entry name" value="GGDEF_2"/>
    <property type="match status" value="1"/>
</dbReference>
<evidence type="ECO:0000259" key="3">
    <source>
        <dbReference type="Pfam" id="PF13556"/>
    </source>
</evidence>
<dbReference type="InterPro" id="IPR012914">
    <property type="entry name" value="PucR_dom"/>
</dbReference>
<dbReference type="InterPro" id="IPR041522">
    <property type="entry name" value="CdaR_GGDEF"/>
</dbReference>
<dbReference type="InterPro" id="IPR051448">
    <property type="entry name" value="CdaR-like_regulators"/>
</dbReference>
<comment type="caution">
    <text evidence="5">The sequence shown here is derived from an EMBL/GenBank/DDBJ whole genome shotgun (WGS) entry which is preliminary data.</text>
</comment>
<evidence type="ECO:0000259" key="2">
    <source>
        <dbReference type="Pfam" id="PF07905"/>
    </source>
</evidence>
<evidence type="ECO:0000313" key="5">
    <source>
        <dbReference type="EMBL" id="MEK8127808.1"/>
    </source>
</evidence>
<dbReference type="InterPro" id="IPR025736">
    <property type="entry name" value="PucR_C-HTH_dom"/>
</dbReference>
<comment type="similarity">
    <text evidence="1">Belongs to the CdaR family.</text>
</comment>
<feature type="domain" description="PucR C-terminal helix-turn-helix" evidence="3">
    <location>
        <begin position="473"/>
        <end position="529"/>
    </location>
</feature>
<organism evidence="5 6">
    <name type="scientific">Paenibacillus filicis</name>
    <dbReference type="NCBI Taxonomy" id="669464"/>
    <lineage>
        <taxon>Bacteria</taxon>
        <taxon>Bacillati</taxon>
        <taxon>Bacillota</taxon>
        <taxon>Bacilli</taxon>
        <taxon>Bacillales</taxon>
        <taxon>Paenibacillaceae</taxon>
        <taxon>Paenibacillus</taxon>
    </lineage>
</organism>
<protein>
    <submittedName>
        <fullName evidence="5">PucR family transcriptional regulator ligand-binding domain-containing protein</fullName>
    </submittedName>
</protein>
<name>A0ABU9DG12_9BACL</name>
<gene>
    <name evidence="5" type="ORF">WMW72_07735</name>
</gene>
<dbReference type="Proteomes" id="UP001469365">
    <property type="component" value="Unassembled WGS sequence"/>
</dbReference>
<feature type="domain" description="Purine catabolism PurC-like" evidence="2">
    <location>
        <begin position="34"/>
        <end position="152"/>
    </location>
</feature>
<accession>A0ABU9DG12</accession>
<dbReference type="Gene3D" id="1.10.10.2840">
    <property type="entry name" value="PucR C-terminal helix-turn-helix domain"/>
    <property type="match status" value="1"/>
</dbReference>